<dbReference type="Proteomes" id="UP000499080">
    <property type="component" value="Unassembled WGS sequence"/>
</dbReference>
<gene>
    <name evidence="2" type="ORF">AVEN_127882_1</name>
</gene>
<protein>
    <submittedName>
        <fullName evidence="2">Uncharacterized protein</fullName>
    </submittedName>
</protein>
<feature type="region of interest" description="Disordered" evidence="1">
    <location>
        <begin position="1"/>
        <end position="24"/>
    </location>
</feature>
<accession>A0A4Y1ZYS1</accession>
<proteinExistence type="predicted"/>
<evidence type="ECO:0000313" key="3">
    <source>
        <dbReference type="Proteomes" id="UP000499080"/>
    </source>
</evidence>
<name>A0A4Y1ZYS1_ARAVE</name>
<organism evidence="2 3">
    <name type="scientific">Araneus ventricosus</name>
    <name type="common">Orbweaver spider</name>
    <name type="synonym">Epeira ventricosa</name>
    <dbReference type="NCBI Taxonomy" id="182803"/>
    <lineage>
        <taxon>Eukaryota</taxon>
        <taxon>Metazoa</taxon>
        <taxon>Ecdysozoa</taxon>
        <taxon>Arthropoda</taxon>
        <taxon>Chelicerata</taxon>
        <taxon>Arachnida</taxon>
        <taxon>Araneae</taxon>
        <taxon>Araneomorphae</taxon>
        <taxon>Entelegynae</taxon>
        <taxon>Araneoidea</taxon>
        <taxon>Araneidae</taxon>
        <taxon>Araneus</taxon>
    </lineage>
</organism>
<evidence type="ECO:0000313" key="2">
    <source>
        <dbReference type="EMBL" id="GBL72623.1"/>
    </source>
</evidence>
<dbReference type="AlphaFoldDB" id="A0A4Y1ZYS1"/>
<evidence type="ECO:0000256" key="1">
    <source>
        <dbReference type="SAM" id="MobiDB-lite"/>
    </source>
</evidence>
<sequence>MGFLLESECGSQVSFRTSKSPDHTEFKDFKEKCPTLKNYNGQFKKLPTKDRKLISLKEETVSFLKMVLNEKRNLLLRDDYRECAEILFG</sequence>
<keyword evidence="3" id="KW-1185">Reference proteome</keyword>
<feature type="compositionally biased region" description="Polar residues" evidence="1">
    <location>
        <begin position="9"/>
        <end position="18"/>
    </location>
</feature>
<reference evidence="2 3" key="1">
    <citation type="journal article" date="2019" name="Sci. Rep.">
        <title>Orb-weaving spider Araneus ventricosus genome elucidates the spidroin gene catalogue.</title>
        <authorList>
            <person name="Kono N."/>
            <person name="Nakamura H."/>
            <person name="Ohtoshi R."/>
            <person name="Moran D.A.P."/>
            <person name="Shinohara A."/>
            <person name="Yoshida Y."/>
            <person name="Fujiwara M."/>
            <person name="Mori M."/>
            <person name="Tomita M."/>
            <person name="Arakawa K."/>
        </authorList>
    </citation>
    <scope>NUCLEOTIDE SEQUENCE [LARGE SCALE GENOMIC DNA]</scope>
</reference>
<comment type="caution">
    <text evidence="2">The sequence shown here is derived from an EMBL/GenBank/DDBJ whole genome shotgun (WGS) entry which is preliminary data.</text>
</comment>
<dbReference type="EMBL" id="BGPR01000002">
    <property type="protein sequence ID" value="GBL72623.1"/>
    <property type="molecule type" value="Genomic_DNA"/>
</dbReference>